<proteinExistence type="predicted"/>
<keyword evidence="2" id="KW-1185">Reference proteome</keyword>
<protein>
    <submittedName>
        <fullName evidence="1">Uncharacterized protein</fullName>
    </submittedName>
</protein>
<dbReference type="Proteomes" id="UP001057860">
    <property type="component" value="Chromosome"/>
</dbReference>
<dbReference type="GeneID" id="75142120"/>
<organism evidence="1 2">
    <name type="scientific">Yersinia alsatica</name>
    <dbReference type="NCBI Taxonomy" id="2890317"/>
    <lineage>
        <taxon>Bacteria</taxon>
        <taxon>Pseudomonadati</taxon>
        <taxon>Pseudomonadota</taxon>
        <taxon>Gammaproteobacteria</taxon>
        <taxon>Enterobacterales</taxon>
        <taxon>Yersiniaceae</taxon>
        <taxon>Yersinia</taxon>
    </lineage>
</organism>
<reference evidence="1" key="1">
    <citation type="submission" date="2022-08" db="EMBL/GenBank/DDBJ databases">
        <authorList>
            <person name="Bogun A."/>
            <person name="Kislichkina A."/>
            <person name="Solomentsev V."/>
            <person name="Skryabin Y."/>
            <person name="Sizova A."/>
            <person name="Platonov M."/>
            <person name="Dentovskaya S."/>
        </authorList>
    </citation>
    <scope>NUCLEOTIDE SEQUENCE</scope>
    <source>
        <strain evidence="1">SCPM-O-B-7604</strain>
    </source>
</reference>
<accession>A0ABY5US64</accession>
<dbReference type="EMBL" id="CP104006">
    <property type="protein sequence ID" value="UWM44703.1"/>
    <property type="molecule type" value="Genomic_DNA"/>
</dbReference>
<evidence type="ECO:0000313" key="1">
    <source>
        <dbReference type="EMBL" id="UWM44703.1"/>
    </source>
</evidence>
<sequence>MNKLTEQDLRDIEDGAMLTQLQDKLMAAELLDLRSWKKTAVMCTNELAAVSSENRKLREELAAIKGGQQPIGKVVLSDYDNCGYRQGKVVCLHDQADWDNFADGTLLYLHPEPKE</sequence>
<name>A0ABY5US64_9GAMM</name>
<gene>
    <name evidence="1" type="ORF">N0H69_18935</name>
</gene>
<evidence type="ECO:0000313" key="2">
    <source>
        <dbReference type="Proteomes" id="UP001057860"/>
    </source>
</evidence>
<dbReference type="RefSeq" id="WP_050151452.1">
    <property type="nucleotide sequence ID" value="NZ_CABHWQ010000021.1"/>
</dbReference>